<sequence length="408" mass="44457">MSLENRDEAIREAKIFVRQVVRNDWAFDSTAYADGTCPNSSSSTATTGALIENREVTEWRCREFDSSGSELEPQSSDHDDSDSGSPFRPGDPEIERRRKRRRQMEEEMAWNEGLRMWMARRDAWSGARTRRQVLSKAQKHKTAAAQNQTNGSSDVNGVEAAGESAGVPPPADPSGHSEGGDTRALAKKTGSCPSITEKERLEEQQRRQDQEDEQSTAPDDEKRKVSTETSITEPDQTTSYTLPITSAAIDDGDLGEDQDSEEDEELDEPLIPVAPPFIAPSNPVRATITPSIYPSIYTKVVVQGMTPTIPVNLADLTKAMVQGWKSDGQWPPKPAVSSIVLQDDASVPKKTADSTADGASQSRRKNSITSAMRKVFHIGTHPFHRRGSTSQASGTENAVVTGTGGPTA</sequence>
<accession>A0A9W9I824</accession>
<proteinExistence type="predicted"/>
<comment type="caution">
    <text evidence="3">The sequence shown here is derived from an EMBL/GenBank/DDBJ whole genome shotgun (WGS) entry which is preliminary data.</text>
</comment>
<dbReference type="InterPro" id="IPR053274">
    <property type="entry name" value="Fluconazole_resistance"/>
</dbReference>
<protein>
    <recommendedName>
        <fullName evidence="2">Gag1-like clamp domain-containing protein</fullName>
    </recommendedName>
</protein>
<feature type="compositionally biased region" description="Polar residues" evidence="1">
    <location>
        <begin position="227"/>
        <end position="244"/>
    </location>
</feature>
<reference evidence="3" key="1">
    <citation type="submission" date="2022-11" db="EMBL/GenBank/DDBJ databases">
        <authorList>
            <person name="Petersen C."/>
        </authorList>
    </citation>
    <scope>NUCLEOTIDE SEQUENCE</scope>
    <source>
        <strain evidence="3">IBT 26290</strain>
    </source>
</reference>
<evidence type="ECO:0000256" key="1">
    <source>
        <dbReference type="SAM" id="MobiDB-lite"/>
    </source>
</evidence>
<reference evidence="3" key="2">
    <citation type="journal article" date="2023" name="IMA Fungus">
        <title>Comparative genomic study of the Penicillium genus elucidates a diverse pangenome and 15 lateral gene transfer events.</title>
        <authorList>
            <person name="Petersen C."/>
            <person name="Sorensen T."/>
            <person name="Nielsen M.R."/>
            <person name="Sondergaard T.E."/>
            <person name="Sorensen J.L."/>
            <person name="Fitzpatrick D.A."/>
            <person name="Frisvad J.C."/>
            <person name="Nielsen K.L."/>
        </authorList>
    </citation>
    <scope>NUCLEOTIDE SEQUENCE</scope>
    <source>
        <strain evidence="3">IBT 26290</strain>
    </source>
</reference>
<dbReference type="OrthoDB" id="5422958at2759"/>
<feature type="region of interest" description="Disordered" evidence="1">
    <location>
        <begin position="343"/>
        <end position="408"/>
    </location>
</feature>
<dbReference type="AlphaFoldDB" id="A0A9W9I824"/>
<keyword evidence="4" id="KW-1185">Reference proteome</keyword>
<feature type="compositionally biased region" description="Polar residues" evidence="1">
    <location>
        <begin position="144"/>
        <end position="155"/>
    </location>
</feature>
<feature type="compositionally biased region" description="Basic and acidic residues" evidence="1">
    <location>
        <begin position="196"/>
        <end position="209"/>
    </location>
</feature>
<feature type="compositionally biased region" description="Basic residues" evidence="1">
    <location>
        <begin position="129"/>
        <end position="142"/>
    </location>
</feature>
<evidence type="ECO:0000313" key="4">
    <source>
        <dbReference type="Proteomes" id="UP001149163"/>
    </source>
</evidence>
<feature type="domain" description="Gag1-like clamp" evidence="2">
    <location>
        <begin position="93"/>
        <end position="331"/>
    </location>
</feature>
<feature type="compositionally biased region" description="Polar residues" evidence="1">
    <location>
        <begin position="388"/>
        <end position="400"/>
    </location>
</feature>
<evidence type="ECO:0000259" key="2">
    <source>
        <dbReference type="Pfam" id="PF13259"/>
    </source>
</evidence>
<dbReference type="PANTHER" id="PTHR28065">
    <property type="entry name" value="FREQUENIN"/>
    <property type="match status" value="1"/>
</dbReference>
<gene>
    <name evidence="3" type="ORF">N7482_004137</name>
</gene>
<organism evidence="3 4">
    <name type="scientific">Penicillium canariense</name>
    <dbReference type="NCBI Taxonomy" id="189055"/>
    <lineage>
        <taxon>Eukaryota</taxon>
        <taxon>Fungi</taxon>
        <taxon>Dikarya</taxon>
        <taxon>Ascomycota</taxon>
        <taxon>Pezizomycotina</taxon>
        <taxon>Eurotiomycetes</taxon>
        <taxon>Eurotiomycetidae</taxon>
        <taxon>Eurotiales</taxon>
        <taxon>Aspergillaceae</taxon>
        <taxon>Penicillium</taxon>
    </lineage>
</organism>
<feature type="region of interest" description="Disordered" evidence="1">
    <location>
        <begin position="129"/>
        <end position="267"/>
    </location>
</feature>
<feature type="compositionally biased region" description="Acidic residues" evidence="1">
    <location>
        <begin position="250"/>
        <end position="267"/>
    </location>
</feature>
<dbReference type="EMBL" id="JAPQKN010000002">
    <property type="protein sequence ID" value="KAJ5168543.1"/>
    <property type="molecule type" value="Genomic_DNA"/>
</dbReference>
<dbReference type="Proteomes" id="UP001149163">
    <property type="component" value="Unassembled WGS sequence"/>
</dbReference>
<name>A0A9W9I824_9EURO</name>
<feature type="region of interest" description="Disordered" evidence="1">
    <location>
        <begin position="64"/>
        <end position="103"/>
    </location>
</feature>
<dbReference type="RefSeq" id="XP_056545004.1">
    <property type="nucleotide sequence ID" value="XM_056686262.1"/>
</dbReference>
<dbReference type="InterPro" id="IPR025124">
    <property type="entry name" value="Gag1-like_clamp"/>
</dbReference>
<dbReference type="GeneID" id="81425438"/>
<evidence type="ECO:0000313" key="3">
    <source>
        <dbReference type="EMBL" id="KAJ5168543.1"/>
    </source>
</evidence>
<dbReference type="PANTHER" id="PTHR28065:SF1">
    <property type="entry name" value="DUF4050 DOMAIN-CONTAINING PROTEIN"/>
    <property type="match status" value="1"/>
</dbReference>
<dbReference type="Pfam" id="PF13259">
    <property type="entry name" value="clamp_Gag1-like"/>
    <property type="match status" value="1"/>
</dbReference>